<proteinExistence type="predicted"/>
<evidence type="ECO:0000313" key="3">
    <source>
        <dbReference type="Proteomes" id="UP000092596"/>
    </source>
</evidence>
<dbReference type="AlphaFoldDB" id="A0A1B0ZK49"/>
<sequence length="67" mass="6800">MKASQIGIIAGCLIAATAIILSQTVLKDAAIVLWVVAICALVLGSAIASAIARLWASFLASRAPKGH</sequence>
<accession>A0A1B0ZK49</accession>
<protein>
    <submittedName>
        <fullName evidence="2">Uncharacterized protein</fullName>
    </submittedName>
</protein>
<dbReference type="KEGG" id="dva:DAD186_18210"/>
<feature type="transmembrane region" description="Helical" evidence="1">
    <location>
        <begin position="32"/>
        <end position="56"/>
    </location>
</feature>
<organism evidence="2 3">
    <name type="scientific">Dermabacter vaginalis</name>
    <dbReference type="NCBI Taxonomy" id="1630135"/>
    <lineage>
        <taxon>Bacteria</taxon>
        <taxon>Bacillati</taxon>
        <taxon>Actinomycetota</taxon>
        <taxon>Actinomycetes</taxon>
        <taxon>Micrococcales</taxon>
        <taxon>Dermabacteraceae</taxon>
        <taxon>Dermabacter</taxon>
    </lineage>
</organism>
<gene>
    <name evidence="2" type="ORF">DAD186_18210</name>
</gene>
<dbReference type="EMBL" id="CP012117">
    <property type="protein sequence ID" value="ANP28371.1"/>
    <property type="molecule type" value="Genomic_DNA"/>
</dbReference>
<keyword evidence="1" id="KW-0472">Membrane</keyword>
<evidence type="ECO:0000256" key="1">
    <source>
        <dbReference type="SAM" id="Phobius"/>
    </source>
</evidence>
<keyword evidence="1" id="KW-0812">Transmembrane</keyword>
<keyword evidence="1" id="KW-1133">Transmembrane helix</keyword>
<reference evidence="2 3" key="1">
    <citation type="submission" date="2015-06" db="EMBL/GenBank/DDBJ databases">
        <title>Investigation of pathophysiology for high-risk pregnancy and development of treatment modality based on it.</title>
        <authorList>
            <person name="Kim B.-C."/>
            <person name="Lim S."/>
        </authorList>
    </citation>
    <scope>NUCLEOTIDE SEQUENCE [LARGE SCALE GENOMIC DNA]</scope>
    <source>
        <strain evidence="2 3">AD1-86</strain>
    </source>
</reference>
<name>A0A1B0ZK49_9MICO</name>
<evidence type="ECO:0000313" key="2">
    <source>
        <dbReference type="EMBL" id="ANP28371.1"/>
    </source>
</evidence>
<dbReference type="Proteomes" id="UP000092596">
    <property type="component" value="Chromosome"/>
</dbReference>